<evidence type="ECO:0000256" key="2">
    <source>
        <dbReference type="ARBA" id="ARBA00007441"/>
    </source>
</evidence>
<evidence type="ECO:0000259" key="7">
    <source>
        <dbReference type="Pfam" id="PF00155"/>
    </source>
</evidence>
<dbReference type="InterPro" id="IPR015422">
    <property type="entry name" value="PyrdxlP-dep_Trfase_small"/>
</dbReference>
<comment type="caution">
    <text evidence="8">The sequence shown here is derived from an EMBL/GenBank/DDBJ whole genome shotgun (WGS) entry which is preliminary data.</text>
</comment>
<dbReference type="InterPro" id="IPR015424">
    <property type="entry name" value="PyrdxlP-dep_Trfase"/>
</dbReference>
<dbReference type="Proteomes" id="UP000319837">
    <property type="component" value="Unassembled WGS sequence"/>
</dbReference>
<dbReference type="GO" id="GO:0030170">
    <property type="term" value="F:pyridoxal phosphate binding"/>
    <property type="evidence" value="ECO:0007669"/>
    <property type="project" value="InterPro"/>
</dbReference>
<organism evidence="8 9">
    <name type="scientific">Niallia circulans</name>
    <name type="common">Bacillus circulans</name>
    <dbReference type="NCBI Taxonomy" id="1397"/>
    <lineage>
        <taxon>Bacteria</taxon>
        <taxon>Bacillati</taxon>
        <taxon>Bacillota</taxon>
        <taxon>Bacilli</taxon>
        <taxon>Bacillales</taxon>
        <taxon>Bacillaceae</taxon>
        <taxon>Niallia</taxon>
    </lineage>
</organism>
<dbReference type="CDD" id="cd00609">
    <property type="entry name" value="AAT_like"/>
    <property type="match status" value="1"/>
</dbReference>
<gene>
    <name evidence="8" type="ORF">CEQ21_02270</name>
</gene>
<comment type="cofactor">
    <cofactor evidence="1 6">
        <name>pyridoxal 5'-phosphate</name>
        <dbReference type="ChEBI" id="CHEBI:597326"/>
    </cofactor>
</comment>
<reference evidence="9" key="1">
    <citation type="submission" date="2018-10" db="EMBL/GenBank/DDBJ databases">
        <title>FDA dAtabase for Regulatory Grade micrObial Sequences (FDA-ARGOS): Supporting development and validation of Infectious Disease Dx tests.</title>
        <authorList>
            <person name="Minogue T."/>
            <person name="Wolcott M."/>
            <person name="Wasieloski L."/>
            <person name="Aguilar W."/>
            <person name="Moore D."/>
            <person name="Tallon L."/>
            <person name="Sadzewicz L."/>
            <person name="Sengamalay N."/>
            <person name="Ott S."/>
            <person name="Godinez A."/>
            <person name="Nagaraj S."/>
            <person name="Vavikolanu K."/>
            <person name="Vyas G."/>
            <person name="Nadendla S."/>
            <person name="George J."/>
            <person name="Sichtig H."/>
        </authorList>
    </citation>
    <scope>NUCLEOTIDE SEQUENCE [LARGE SCALE GENOMIC DNA]</scope>
    <source>
        <strain evidence="9">FDAARGOS_343</strain>
    </source>
</reference>
<name>A0A553SS33_NIACI</name>
<feature type="domain" description="Aminotransferase class I/classII large" evidence="7">
    <location>
        <begin position="34"/>
        <end position="382"/>
    </location>
</feature>
<dbReference type="InterPro" id="IPR015421">
    <property type="entry name" value="PyrdxlP-dep_Trfase_major"/>
</dbReference>
<dbReference type="InterPro" id="IPR004839">
    <property type="entry name" value="Aminotransferase_I/II_large"/>
</dbReference>
<evidence type="ECO:0000313" key="8">
    <source>
        <dbReference type="EMBL" id="TRZ39792.1"/>
    </source>
</evidence>
<keyword evidence="4 6" id="KW-0808">Transferase</keyword>
<dbReference type="RefSeq" id="WP_185763217.1">
    <property type="nucleotide sequence ID" value="NZ_RIBP01000001.1"/>
</dbReference>
<protein>
    <recommendedName>
        <fullName evidence="6">Aminotransferase</fullName>
        <ecNumber evidence="6">2.6.1.-</ecNumber>
    </recommendedName>
</protein>
<accession>A0A553SS33</accession>
<dbReference type="SUPFAM" id="SSF53383">
    <property type="entry name" value="PLP-dependent transferases"/>
    <property type="match status" value="1"/>
</dbReference>
<dbReference type="EC" id="2.6.1.-" evidence="6"/>
<dbReference type="FunFam" id="3.40.640.10:FF:000033">
    <property type="entry name" value="Aspartate aminotransferase"/>
    <property type="match status" value="1"/>
</dbReference>
<keyword evidence="3 6" id="KW-0032">Aminotransferase</keyword>
<dbReference type="EMBL" id="RIBP01000001">
    <property type="protein sequence ID" value="TRZ39792.1"/>
    <property type="molecule type" value="Genomic_DNA"/>
</dbReference>
<evidence type="ECO:0000256" key="1">
    <source>
        <dbReference type="ARBA" id="ARBA00001933"/>
    </source>
</evidence>
<evidence type="ECO:0000256" key="4">
    <source>
        <dbReference type="ARBA" id="ARBA00022679"/>
    </source>
</evidence>
<evidence type="ECO:0000256" key="5">
    <source>
        <dbReference type="ARBA" id="ARBA00022898"/>
    </source>
</evidence>
<dbReference type="GO" id="GO:0006520">
    <property type="term" value="P:amino acid metabolic process"/>
    <property type="evidence" value="ECO:0007669"/>
    <property type="project" value="InterPro"/>
</dbReference>
<evidence type="ECO:0000256" key="3">
    <source>
        <dbReference type="ARBA" id="ARBA00022576"/>
    </source>
</evidence>
<dbReference type="InterPro" id="IPR004838">
    <property type="entry name" value="NHTrfase_class1_PyrdxlP-BS"/>
</dbReference>
<dbReference type="PANTHER" id="PTHR46383:SF1">
    <property type="entry name" value="ASPARTATE AMINOTRANSFERASE"/>
    <property type="match status" value="1"/>
</dbReference>
<dbReference type="GO" id="GO:0008483">
    <property type="term" value="F:transaminase activity"/>
    <property type="evidence" value="ECO:0007669"/>
    <property type="project" value="UniProtKB-KW"/>
</dbReference>
<keyword evidence="5" id="KW-0663">Pyridoxal phosphate</keyword>
<proteinExistence type="inferred from homology"/>
<dbReference type="Gene3D" id="3.90.1150.10">
    <property type="entry name" value="Aspartate Aminotransferase, domain 1"/>
    <property type="match status" value="1"/>
</dbReference>
<dbReference type="AlphaFoldDB" id="A0A553SS33"/>
<dbReference type="Gene3D" id="3.40.640.10">
    <property type="entry name" value="Type I PLP-dependent aspartate aminotransferase-like (Major domain)"/>
    <property type="match status" value="1"/>
</dbReference>
<dbReference type="PANTHER" id="PTHR46383">
    <property type="entry name" value="ASPARTATE AMINOTRANSFERASE"/>
    <property type="match status" value="1"/>
</dbReference>
<comment type="similarity">
    <text evidence="2 6">Belongs to the class-I pyridoxal-phosphate-dependent aminotransferase family.</text>
</comment>
<dbReference type="PROSITE" id="PS00105">
    <property type="entry name" value="AA_TRANSFER_CLASS_1"/>
    <property type="match status" value="1"/>
</dbReference>
<dbReference type="Pfam" id="PF00155">
    <property type="entry name" value="Aminotran_1_2"/>
    <property type="match status" value="1"/>
</dbReference>
<sequence length="398" mass="44252">MVRSSERISSIPFSSIREIFEEANKMEKSGIEITHMEIGRPDFDTPQHIKDAAIAALQQGHVHYTSNSGTIEFREAIAEKLKRDNGIIVNPADEIVVTVGCKEAIFNLIFAFVNPGDEVIIPDPSWLEYQYIVKLAGGIPVAVPLLEENNFILDPNDVEKKITNKTRLLLINSPHNPTGAVLPKETVSELAKLAVKHDLLVVSDEIYEKIIYDQEKHISIATLPGMFERTVTVNGFAKAYAMDGWRLGYAAGPAELVKPILKVHQYNTSSATSFAQFGGAEAYRGSQSFVEEMVESFDKRRRFLVHSLNQMPGVTCVEPKGAFYVFPSFKETGIFSNELAGILLREALIACVPGSAFGEYGEGYIRMAYSTSLEEIEAAMTRMYPVMQNLMQRSTLSK</sequence>
<dbReference type="InterPro" id="IPR050596">
    <property type="entry name" value="AspAT/PAT-like"/>
</dbReference>
<evidence type="ECO:0000313" key="9">
    <source>
        <dbReference type="Proteomes" id="UP000319837"/>
    </source>
</evidence>
<evidence type="ECO:0000256" key="6">
    <source>
        <dbReference type="RuleBase" id="RU000481"/>
    </source>
</evidence>